<dbReference type="GO" id="GO:0000325">
    <property type="term" value="C:plant-type vacuole"/>
    <property type="evidence" value="ECO:0007669"/>
    <property type="project" value="TreeGrafter"/>
</dbReference>
<evidence type="ECO:0000256" key="3">
    <source>
        <dbReference type="ARBA" id="ARBA00022673"/>
    </source>
</evidence>
<evidence type="ECO:0000256" key="5">
    <source>
        <dbReference type="ARBA" id="ARBA00022837"/>
    </source>
</evidence>
<keyword evidence="1" id="KW-0813">Transport</keyword>
<protein>
    <submittedName>
        <fullName evidence="9">Uncharacterized protein</fullName>
    </submittedName>
</protein>
<feature type="transmembrane region" description="Helical" evidence="8">
    <location>
        <begin position="179"/>
        <end position="199"/>
    </location>
</feature>
<keyword evidence="8" id="KW-0472">Membrane</keyword>
<feature type="transmembrane region" description="Helical" evidence="8">
    <location>
        <begin position="114"/>
        <end position="134"/>
    </location>
</feature>
<dbReference type="GO" id="GO:0005774">
    <property type="term" value="C:vacuolar membrane"/>
    <property type="evidence" value="ECO:0007669"/>
    <property type="project" value="TreeGrafter"/>
</dbReference>
<evidence type="ECO:0000256" key="7">
    <source>
        <dbReference type="ARBA" id="ARBA00023303"/>
    </source>
</evidence>
<evidence type="ECO:0000313" key="9">
    <source>
        <dbReference type="EMBL" id="KAG6717914.1"/>
    </source>
</evidence>
<comment type="caution">
    <text evidence="9">The sequence shown here is derived from an EMBL/GenBank/DDBJ whole genome shotgun (WGS) entry which is preliminary data.</text>
</comment>
<sequence>MEIMYYWPLLGGESSGTGARYEKAAALVDLAEDGIGLPEQIILDPQSNFQNARKFYFLFVRLGFIWFLNYFALIILNFLEKPLWCTNYSGTYSCDNRDYFYLGELPYLTGVESLVYEGITLIILVAHTFFPISYEGRQLYWKDPLNRLKVVCLIILEADILVYAIYLSPMTFDYLPFRLGPYIRVMLFMLNFSCQLLGAGCGHRTFLWWLVVGHEAGCLYYLDLKHSPTRALTSSSSSIFE</sequence>
<dbReference type="AlphaFoldDB" id="A0A922F9K7"/>
<name>A0A922F9K7_CARIL</name>
<keyword evidence="5" id="KW-0106">Calcium</keyword>
<evidence type="ECO:0000256" key="6">
    <source>
        <dbReference type="ARBA" id="ARBA00023065"/>
    </source>
</evidence>
<evidence type="ECO:0000313" key="10">
    <source>
        <dbReference type="Proteomes" id="UP000811246"/>
    </source>
</evidence>
<dbReference type="PANTHER" id="PTHR46988:SF2">
    <property type="entry name" value="TWO PORE CALCIUM CHANNEL PROTEIN 1"/>
    <property type="match status" value="1"/>
</dbReference>
<evidence type="ECO:0000256" key="1">
    <source>
        <dbReference type="ARBA" id="ARBA00022448"/>
    </source>
</evidence>
<dbReference type="InterPro" id="IPR044581">
    <property type="entry name" value="TPC1_plant"/>
</dbReference>
<organism evidence="9 10">
    <name type="scientific">Carya illinoinensis</name>
    <name type="common">Pecan</name>
    <dbReference type="NCBI Taxonomy" id="32201"/>
    <lineage>
        <taxon>Eukaryota</taxon>
        <taxon>Viridiplantae</taxon>
        <taxon>Streptophyta</taxon>
        <taxon>Embryophyta</taxon>
        <taxon>Tracheophyta</taxon>
        <taxon>Spermatophyta</taxon>
        <taxon>Magnoliopsida</taxon>
        <taxon>eudicotyledons</taxon>
        <taxon>Gunneridae</taxon>
        <taxon>Pentapetalae</taxon>
        <taxon>rosids</taxon>
        <taxon>fabids</taxon>
        <taxon>Fagales</taxon>
        <taxon>Juglandaceae</taxon>
        <taxon>Carya</taxon>
    </lineage>
</organism>
<gene>
    <name evidence="9" type="ORF">I3842_04G124300</name>
</gene>
<feature type="transmembrane region" description="Helical" evidence="8">
    <location>
        <begin position="146"/>
        <end position="167"/>
    </location>
</feature>
<dbReference type="EMBL" id="CM031828">
    <property type="protein sequence ID" value="KAG6717914.1"/>
    <property type="molecule type" value="Genomic_DNA"/>
</dbReference>
<keyword evidence="3" id="KW-0107">Calcium channel</keyword>
<keyword evidence="2" id="KW-0109">Calcium transport</keyword>
<reference evidence="9" key="1">
    <citation type="submission" date="2021-01" db="EMBL/GenBank/DDBJ databases">
        <authorList>
            <person name="Lovell J.T."/>
            <person name="Bentley N."/>
            <person name="Bhattarai G."/>
            <person name="Jenkins J.W."/>
            <person name="Sreedasyam A."/>
            <person name="Alarcon Y."/>
            <person name="Bock C."/>
            <person name="Boston L."/>
            <person name="Carlson J."/>
            <person name="Cervantes K."/>
            <person name="Clermont K."/>
            <person name="Krom N."/>
            <person name="Kubenka K."/>
            <person name="Mamidi S."/>
            <person name="Mattison C."/>
            <person name="Monteros M."/>
            <person name="Pisani C."/>
            <person name="Plott C."/>
            <person name="Rajasekar S."/>
            <person name="Rhein H.S."/>
            <person name="Rohla C."/>
            <person name="Song M."/>
            <person name="Hilaire R.S."/>
            <person name="Shu S."/>
            <person name="Wells L."/>
            <person name="Wang X."/>
            <person name="Webber J."/>
            <person name="Heerema R.J."/>
            <person name="Klein P."/>
            <person name="Conner P."/>
            <person name="Grauke L."/>
            <person name="Grimwood J."/>
            <person name="Schmutz J."/>
            <person name="Randall J.J."/>
        </authorList>
    </citation>
    <scope>NUCLEOTIDE SEQUENCE</scope>
    <source>
        <tissue evidence="9">Leaf</tissue>
    </source>
</reference>
<accession>A0A922F9K7</accession>
<feature type="transmembrane region" description="Helical" evidence="8">
    <location>
        <begin position="55"/>
        <end position="79"/>
    </location>
</feature>
<keyword evidence="8" id="KW-0812">Transmembrane</keyword>
<proteinExistence type="predicted"/>
<keyword evidence="6" id="KW-0406">Ion transport</keyword>
<dbReference type="GO" id="GO:0005245">
    <property type="term" value="F:voltage-gated calcium channel activity"/>
    <property type="evidence" value="ECO:0007669"/>
    <property type="project" value="InterPro"/>
</dbReference>
<dbReference type="PANTHER" id="PTHR46988">
    <property type="entry name" value="TWO PORE CALCIUM CHANNEL PROTEIN 1"/>
    <property type="match status" value="1"/>
</dbReference>
<keyword evidence="8" id="KW-1133">Transmembrane helix</keyword>
<dbReference type="Proteomes" id="UP000811246">
    <property type="component" value="Chromosome 4"/>
</dbReference>
<keyword evidence="4" id="KW-0677">Repeat</keyword>
<evidence type="ECO:0000256" key="2">
    <source>
        <dbReference type="ARBA" id="ARBA00022568"/>
    </source>
</evidence>
<evidence type="ECO:0000256" key="8">
    <source>
        <dbReference type="SAM" id="Phobius"/>
    </source>
</evidence>
<evidence type="ECO:0000256" key="4">
    <source>
        <dbReference type="ARBA" id="ARBA00022737"/>
    </source>
</evidence>
<keyword evidence="7" id="KW-0407">Ion channel</keyword>